<evidence type="ECO:0000256" key="8">
    <source>
        <dbReference type="ARBA" id="ARBA00022989"/>
    </source>
</evidence>
<dbReference type="InterPro" id="IPR000742">
    <property type="entry name" value="EGF"/>
</dbReference>
<evidence type="ECO:0000256" key="4">
    <source>
        <dbReference type="ARBA" id="ARBA00022475"/>
    </source>
</evidence>
<evidence type="ECO:0000313" key="19">
    <source>
        <dbReference type="EnsemblMetazoa" id="Aqu2.1.22166_001"/>
    </source>
</evidence>
<comment type="similarity">
    <text evidence="3">Belongs to the G-protein coupled receptor 2 family. Adhesion G-protein coupled receptor (ADGR) subfamily.</text>
</comment>
<keyword evidence="8 13" id="KW-1133">Transmembrane helix</keyword>
<feature type="transmembrane region" description="Helical" evidence="13">
    <location>
        <begin position="1204"/>
        <end position="1223"/>
    </location>
</feature>
<reference evidence="19" key="1">
    <citation type="submission" date="2017-05" db="UniProtKB">
        <authorList>
            <consortium name="EnsemblMetazoa"/>
        </authorList>
    </citation>
    <scope>IDENTIFICATION</scope>
</reference>
<dbReference type="EnsemblMetazoa" id="Aqu2.1.22166_001">
    <property type="protein sequence ID" value="Aqu2.1.22166_001"/>
    <property type="gene ID" value="Aqu2.1.22166"/>
</dbReference>
<dbReference type="PROSITE" id="PS50026">
    <property type="entry name" value="EGF_3"/>
    <property type="match status" value="1"/>
</dbReference>
<feature type="domain" description="Ig-like" evidence="18">
    <location>
        <begin position="411"/>
        <end position="492"/>
    </location>
</feature>
<evidence type="ECO:0000256" key="1">
    <source>
        <dbReference type="ARBA" id="ARBA00004141"/>
    </source>
</evidence>
<dbReference type="SMART" id="SM00303">
    <property type="entry name" value="GPS"/>
    <property type="match status" value="1"/>
</dbReference>
<dbReference type="InParanoid" id="A0A1X7U3Z2"/>
<dbReference type="SMART" id="SM00181">
    <property type="entry name" value="EGF"/>
    <property type="match status" value="1"/>
</dbReference>
<dbReference type="FunFam" id="2.10.25.10:FF:000143">
    <property type="entry name" value="Protein crumbs 1"/>
    <property type="match status" value="1"/>
</dbReference>
<dbReference type="Gene3D" id="2.60.220.50">
    <property type="match status" value="1"/>
</dbReference>
<keyword evidence="14" id="KW-0732">Signal</keyword>
<dbReference type="InterPro" id="IPR003599">
    <property type="entry name" value="Ig_sub"/>
</dbReference>
<evidence type="ECO:0000256" key="2">
    <source>
        <dbReference type="ARBA" id="ARBA00004236"/>
    </source>
</evidence>
<dbReference type="SUPFAM" id="SSF57196">
    <property type="entry name" value="EGF/Laminin"/>
    <property type="match status" value="1"/>
</dbReference>
<dbReference type="SUPFAM" id="SSF48726">
    <property type="entry name" value="Immunoglobulin"/>
    <property type="match status" value="3"/>
</dbReference>
<dbReference type="InterPro" id="IPR000832">
    <property type="entry name" value="GPCR_2_secretin-like"/>
</dbReference>
<dbReference type="Pfam" id="PF13927">
    <property type="entry name" value="Ig_3"/>
    <property type="match status" value="1"/>
</dbReference>
<sequence>MLCLVTGMLFLLIAFCPIGAQGACNSLPEPNVKTLTVAVGATFTFRISYNRCLQNGVWSSYTNPNLANDPSFTVTVEQDSSLFWSSTLSSVANVSKIGQYYFTIYNSNQESFSQTFTLIIETPPQVSIMPMMKLNAVQGDNASLVCTSFSSPVTIEVIWYFNGVYNFSLHYNSSLHLNNVINEGTNIFTSTLLFQPLQREHEGHYFCSAYNSISNSHEFTNSIAAYYLTKPPTMIQELAGGNISLFCSVTANPLPPVVYWLTSNGLNLTNISTSVVASPKVIEKCKADGLPPPSITWLANRRQIGGLSSTFTITTVATDSVRQDVPTFTSRLNATDLLPTHNGSYECVVENQEGTARIQYNISVIPKNFCVSNPCRNGGTCSSGTSSYRCFCTEQWTGKNCDKPATPPAEPYFFASYNRTFYHEFGSTVLLSCPVTGYPQPNIIWFKDDVLLVGAITEDYEIKKLDLNTRGIYRCEATNELGSIKSDNMTVKIKGLVQYLITVKFSKEFIDNFFGHETRRRRQDDDDTYKATEERLNALIGRVESDLMVLLKENNSLVFEFVSMVHHGIATSLLQPIQLLLTILSDTGGSDLLKSIVEDSFNKLKQKLAMAFETDGNPFSSTVARFDGCTPATTVIPSPNGDPNLDFAFPWPETDLSQLITLRCPCGPEGFDIGVIRNATRKCGGNFENGAVWESPIDEACNFSTSARELCALASLEEPVEVLTGLDNITASTEDIGSLELSISTVFVENLTTIVRGDRTFTETFLTVTDNLLSINENAIIESNEEARTSGRLLQSFEGVVDDIPVKSTDKNTIILRTKFAVTVQELNTNSFDDDDSLIFSVTNNTKNFSSANSVSFSDDLNDPSGQIVIPGSILMNVTLNSTVRLTQTAFDTDALFLRRNSLLMKYSYLQVGSILVSASFVDYNISNQEDLINITMKKDKIHHINAICSYWNYTADDYYGNWSNYGCSVLYEDSDIVICGCNHLTTFALLLDVSPEDDPNRPPPFTEFATALTFIGCAVSILCLVLIILTYSIEKRLRNTNNGKLLINMSCALVGLYVSFIPASYAAPIEELCVVVGAFLHYFSLATFLSMASEATILYVELVKVFASGKGNMIMKAILVTWVTPFFLVVLTLAPDYKNYVYDRLCRPKDWQYWIGYIGPFSVIYIYNWIMFLIIIISLSKQQCKMKSQTGNANLGSTTAKQLMLMITLSVLFGLGWGLGLASTSKFPIQWLRYSFEVAFIIAVTFQGLFIFILYGIKVVKVRKTWLKWFYLVTVQREKAQKVEYSLKSTSYSMRQSSKKLKAMTYSLGTYDSGNVELKKVNHQSQFNSMSPSPEPADKPAITDSTVKKLLILEEGKLKTEKLANGCKSEDLDNKSGQA</sequence>
<dbReference type="Pfam" id="PF00002">
    <property type="entry name" value="7tm_2"/>
    <property type="match status" value="1"/>
</dbReference>
<evidence type="ECO:0000256" key="9">
    <source>
        <dbReference type="ARBA" id="ARBA00023136"/>
    </source>
</evidence>
<feature type="domain" description="Ig-like" evidence="18">
    <location>
        <begin position="124"/>
        <end position="220"/>
    </location>
</feature>
<evidence type="ECO:0000256" key="7">
    <source>
        <dbReference type="ARBA" id="ARBA00022737"/>
    </source>
</evidence>
<feature type="domain" description="EGF-like" evidence="15">
    <location>
        <begin position="366"/>
        <end position="402"/>
    </location>
</feature>
<dbReference type="InterPro" id="IPR003598">
    <property type="entry name" value="Ig_sub2"/>
</dbReference>
<dbReference type="Pfam" id="PF13895">
    <property type="entry name" value="Ig_2"/>
    <property type="match status" value="1"/>
</dbReference>
<dbReference type="InterPro" id="IPR036179">
    <property type="entry name" value="Ig-like_dom_sf"/>
</dbReference>
<dbReference type="SMART" id="SM00409">
    <property type="entry name" value="IG"/>
    <property type="match status" value="4"/>
</dbReference>
<dbReference type="Pfam" id="PF00008">
    <property type="entry name" value="EGF"/>
    <property type="match status" value="1"/>
</dbReference>
<evidence type="ECO:0008006" key="20">
    <source>
        <dbReference type="Google" id="ProtNLM"/>
    </source>
</evidence>
<dbReference type="OrthoDB" id="5990028at2759"/>
<evidence type="ECO:0000256" key="13">
    <source>
        <dbReference type="SAM" id="Phobius"/>
    </source>
</evidence>
<protein>
    <recommendedName>
        <fullName evidence="20">G-protein coupled receptors family 2 profile 2 domain-containing protein</fullName>
    </recommendedName>
</protein>
<feature type="transmembrane region" description="Helical" evidence="13">
    <location>
        <begin position="1235"/>
        <end position="1258"/>
    </location>
</feature>
<feature type="domain" description="GAIN-B" evidence="16">
    <location>
        <begin position="840"/>
        <end position="998"/>
    </location>
</feature>
<evidence type="ECO:0000256" key="5">
    <source>
        <dbReference type="ARBA" id="ARBA00022536"/>
    </source>
</evidence>
<keyword evidence="11" id="KW-0325">Glycoprotein</keyword>
<feature type="domain" description="G-protein coupled receptors family 2 profile 2" evidence="17">
    <location>
        <begin position="1010"/>
        <end position="1260"/>
    </location>
</feature>
<feature type="domain" description="Ig-like" evidence="18">
    <location>
        <begin position="256"/>
        <end position="363"/>
    </location>
</feature>
<dbReference type="Gene3D" id="1.20.1070.10">
    <property type="entry name" value="Rhodopsin 7-helix transmembrane proteins"/>
    <property type="match status" value="1"/>
</dbReference>
<dbReference type="Pfam" id="PF01825">
    <property type="entry name" value="GPS"/>
    <property type="match status" value="1"/>
</dbReference>
<dbReference type="FunCoup" id="A0A1X7U3Z2">
    <property type="interactions" value="36"/>
</dbReference>
<keyword evidence="4" id="KW-1003">Cell membrane</keyword>
<feature type="disulfide bond" evidence="12">
    <location>
        <begin position="392"/>
        <end position="401"/>
    </location>
</feature>
<comment type="subcellular location">
    <subcellularLocation>
        <location evidence="2">Cell membrane</location>
    </subcellularLocation>
    <subcellularLocation>
        <location evidence="1">Membrane</location>
        <topology evidence="1">Multi-pass membrane protein</topology>
    </subcellularLocation>
</comment>
<dbReference type="PROSITE" id="PS50221">
    <property type="entry name" value="GAIN_B"/>
    <property type="match status" value="1"/>
</dbReference>
<dbReference type="Gene3D" id="2.10.25.10">
    <property type="entry name" value="Laminin"/>
    <property type="match status" value="1"/>
</dbReference>
<accession>A0A1X7U3Z2</accession>
<dbReference type="eggNOG" id="KOG4193">
    <property type="taxonomic scope" value="Eukaryota"/>
</dbReference>
<keyword evidence="5 12" id="KW-0245">EGF-like domain</keyword>
<dbReference type="PANTHER" id="PTHR45692:SF1">
    <property type="entry name" value="G-PROTEIN COUPLED RECEPTORS FAMILY 2 PROFILE 2 DOMAIN-CONTAINING PROTEIN"/>
    <property type="match status" value="1"/>
</dbReference>
<dbReference type="InterPro" id="IPR013783">
    <property type="entry name" value="Ig-like_fold"/>
</dbReference>
<dbReference type="Gene3D" id="2.60.40.10">
    <property type="entry name" value="Immunoglobulins"/>
    <property type="match status" value="3"/>
</dbReference>
<dbReference type="InterPro" id="IPR017981">
    <property type="entry name" value="GPCR_2-like_7TM"/>
</dbReference>
<dbReference type="eggNOG" id="KOG4475">
    <property type="taxonomic scope" value="Eukaryota"/>
</dbReference>
<dbReference type="PANTHER" id="PTHR45692">
    <property type="entry name" value="G_PROTEIN_RECEP_F2_4 DOMAIN-CONTAINING PROTEIN"/>
    <property type="match status" value="1"/>
</dbReference>
<name>A0A1X7U3Z2_AMPQE</name>
<dbReference type="CDD" id="cd00054">
    <property type="entry name" value="EGF_CA"/>
    <property type="match status" value="1"/>
</dbReference>
<dbReference type="InterPro" id="IPR000203">
    <property type="entry name" value="GPS"/>
</dbReference>
<evidence type="ECO:0000256" key="12">
    <source>
        <dbReference type="PROSITE-ProRule" id="PRU00076"/>
    </source>
</evidence>
<keyword evidence="10 12" id="KW-1015">Disulfide bond</keyword>
<dbReference type="PROSITE" id="PS50261">
    <property type="entry name" value="G_PROTEIN_RECEP_F2_4"/>
    <property type="match status" value="1"/>
</dbReference>
<comment type="caution">
    <text evidence="12">Lacks conserved residue(s) required for the propagation of feature annotation.</text>
</comment>
<evidence type="ECO:0000256" key="11">
    <source>
        <dbReference type="ARBA" id="ARBA00023180"/>
    </source>
</evidence>
<keyword evidence="9 13" id="KW-0472">Membrane</keyword>
<feature type="transmembrane region" description="Helical" evidence="13">
    <location>
        <begin position="1046"/>
        <end position="1068"/>
    </location>
</feature>
<dbReference type="InterPro" id="IPR046338">
    <property type="entry name" value="GAIN_dom_sf"/>
</dbReference>
<organism evidence="19">
    <name type="scientific">Amphimedon queenslandica</name>
    <name type="common">Sponge</name>
    <dbReference type="NCBI Taxonomy" id="400682"/>
    <lineage>
        <taxon>Eukaryota</taxon>
        <taxon>Metazoa</taxon>
        <taxon>Porifera</taxon>
        <taxon>Demospongiae</taxon>
        <taxon>Heteroscleromorpha</taxon>
        <taxon>Haplosclerida</taxon>
        <taxon>Niphatidae</taxon>
        <taxon>Amphimedon</taxon>
    </lineage>
</organism>
<feature type="transmembrane region" description="Helical" evidence="13">
    <location>
        <begin position="1155"/>
        <end position="1180"/>
    </location>
</feature>
<dbReference type="SMART" id="SM00408">
    <property type="entry name" value="IGc2"/>
    <property type="match status" value="3"/>
</dbReference>
<dbReference type="PROSITE" id="PS50835">
    <property type="entry name" value="IG_LIKE"/>
    <property type="match status" value="3"/>
</dbReference>
<proteinExistence type="inferred from homology"/>
<evidence type="ECO:0000256" key="14">
    <source>
        <dbReference type="SAM" id="SignalP"/>
    </source>
</evidence>
<evidence type="ECO:0000259" key="16">
    <source>
        <dbReference type="PROSITE" id="PS50221"/>
    </source>
</evidence>
<feature type="transmembrane region" description="Helical" evidence="13">
    <location>
        <begin position="1115"/>
        <end position="1135"/>
    </location>
</feature>
<evidence type="ECO:0000256" key="6">
    <source>
        <dbReference type="ARBA" id="ARBA00022692"/>
    </source>
</evidence>
<dbReference type="PROSITE" id="PS00022">
    <property type="entry name" value="EGF_1"/>
    <property type="match status" value="1"/>
</dbReference>
<dbReference type="GO" id="GO:0007166">
    <property type="term" value="P:cell surface receptor signaling pathway"/>
    <property type="evidence" value="ECO:0007669"/>
    <property type="project" value="InterPro"/>
</dbReference>
<keyword evidence="6 13" id="KW-0812">Transmembrane</keyword>
<dbReference type="SUPFAM" id="SSF81321">
    <property type="entry name" value="Family A G protein-coupled receptor-like"/>
    <property type="match status" value="1"/>
</dbReference>
<evidence type="ECO:0000259" key="17">
    <source>
        <dbReference type="PROSITE" id="PS50261"/>
    </source>
</evidence>
<dbReference type="GO" id="GO:0004930">
    <property type="term" value="F:G protein-coupled receptor activity"/>
    <property type="evidence" value="ECO:0007669"/>
    <property type="project" value="InterPro"/>
</dbReference>
<evidence type="ECO:0000256" key="10">
    <source>
        <dbReference type="ARBA" id="ARBA00023157"/>
    </source>
</evidence>
<evidence type="ECO:0000256" key="3">
    <source>
        <dbReference type="ARBA" id="ARBA00007343"/>
    </source>
</evidence>
<evidence type="ECO:0000259" key="18">
    <source>
        <dbReference type="PROSITE" id="PS50835"/>
    </source>
</evidence>
<dbReference type="GO" id="GO:0005886">
    <property type="term" value="C:plasma membrane"/>
    <property type="evidence" value="ECO:0007669"/>
    <property type="project" value="UniProtKB-SubCell"/>
</dbReference>
<evidence type="ECO:0000259" key="15">
    <source>
        <dbReference type="PROSITE" id="PS50026"/>
    </source>
</evidence>
<keyword evidence="7" id="KW-0677">Repeat</keyword>
<feature type="signal peptide" evidence="14">
    <location>
        <begin position="1"/>
        <end position="22"/>
    </location>
</feature>
<dbReference type="InterPro" id="IPR007110">
    <property type="entry name" value="Ig-like_dom"/>
</dbReference>
<feature type="transmembrane region" description="Helical" evidence="13">
    <location>
        <begin position="1080"/>
        <end position="1103"/>
    </location>
</feature>
<dbReference type="InterPro" id="IPR057244">
    <property type="entry name" value="GAIN_B"/>
</dbReference>
<feature type="transmembrane region" description="Helical" evidence="13">
    <location>
        <begin position="1009"/>
        <end position="1034"/>
    </location>
</feature>
<dbReference type="CDD" id="cd00096">
    <property type="entry name" value="Ig"/>
    <property type="match status" value="2"/>
</dbReference>
<feature type="chain" id="PRO_5013208412" description="G-protein coupled receptors family 2 profile 2 domain-containing protein" evidence="14">
    <location>
        <begin position="23"/>
        <end position="1380"/>
    </location>
</feature>